<evidence type="ECO:0000256" key="5">
    <source>
        <dbReference type="ARBA" id="ARBA00023014"/>
    </source>
</evidence>
<keyword evidence="6" id="KW-0249">Electron transport</keyword>
<keyword evidence="6" id="KW-0813">Transport</keyword>
<comment type="catalytic activity">
    <reaction evidence="6">
        <text>glycolate + A = glyoxylate + AH2</text>
        <dbReference type="Rhea" id="RHEA:21264"/>
        <dbReference type="ChEBI" id="CHEBI:13193"/>
        <dbReference type="ChEBI" id="CHEBI:17499"/>
        <dbReference type="ChEBI" id="CHEBI:29805"/>
        <dbReference type="ChEBI" id="CHEBI:36655"/>
        <dbReference type="EC" id="1.1.99.14"/>
    </reaction>
</comment>
<dbReference type="Proteomes" id="UP000551327">
    <property type="component" value="Unassembled WGS sequence"/>
</dbReference>
<evidence type="ECO:0000256" key="2">
    <source>
        <dbReference type="ARBA" id="ARBA00022723"/>
    </source>
</evidence>
<evidence type="ECO:0000256" key="3">
    <source>
        <dbReference type="ARBA" id="ARBA00022737"/>
    </source>
</evidence>
<dbReference type="GO" id="GO:0046872">
    <property type="term" value="F:metal ion binding"/>
    <property type="evidence" value="ECO:0007669"/>
    <property type="project" value="UniProtKB-UniRule"/>
</dbReference>
<evidence type="ECO:0000259" key="7">
    <source>
        <dbReference type="PROSITE" id="PS51379"/>
    </source>
</evidence>
<name>A0A7X1FZA3_9SPHN</name>
<dbReference type="PANTHER" id="PTHR32479">
    <property type="entry name" value="GLYCOLATE OXIDASE IRON-SULFUR SUBUNIT"/>
    <property type="match status" value="1"/>
</dbReference>
<dbReference type="GO" id="GO:0019154">
    <property type="term" value="F:glycolate dehydrogenase activity"/>
    <property type="evidence" value="ECO:0007669"/>
    <property type="project" value="UniProtKB-EC"/>
</dbReference>
<feature type="domain" description="4Fe-4S ferredoxin-type" evidence="7">
    <location>
        <begin position="11"/>
        <end position="40"/>
    </location>
</feature>
<dbReference type="InterPro" id="IPR012257">
    <property type="entry name" value="Glc_ox_4Fe-4S"/>
</dbReference>
<dbReference type="EMBL" id="JACLAX010000010">
    <property type="protein sequence ID" value="MBC2669754.1"/>
    <property type="molecule type" value="Genomic_DNA"/>
</dbReference>
<dbReference type="AlphaFoldDB" id="A0A7X1FZA3"/>
<dbReference type="Pfam" id="PF13183">
    <property type="entry name" value="Fer4_8"/>
    <property type="match status" value="1"/>
</dbReference>
<dbReference type="Gene3D" id="1.10.1060.10">
    <property type="entry name" value="Alpha-helical ferredoxin"/>
    <property type="match status" value="1"/>
</dbReference>
<reference evidence="8 9" key="1">
    <citation type="submission" date="2020-08" db="EMBL/GenBank/DDBJ databases">
        <title>The genome sequence of type strain Novosphingobium piscinae KCTC 42194.</title>
        <authorList>
            <person name="Liu Y."/>
        </authorList>
    </citation>
    <scope>NUCLEOTIDE SEQUENCE [LARGE SCALE GENOMIC DNA]</scope>
    <source>
        <strain evidence="8 9">KCTC 42194</strain>
    </source>
</reference>
<dbReference type="NCBIfam" id="NF008434">
    <property type="entry name" value="PRK11274.1"/>
    <property type="match status" value="1"/>
</dbReference>
<comment type="function">
    <text evidence="6">Component of a complex that catalyzes the oxidation of glycolate to glyoxylate.</text>
</comment>
<dbReference type="PROSITE" id="PS00198">
    <property type="entry name" value="4FE4S_FER_1"/>
    <property type="match status" value="2"/>
</dbReference>
<keyword evidence="9" id="KW-1185">Reference proteome</keyword>
<keyword evidence="3" id="KW-0677">Repeat</keyword>
<comment type="cofactor">
    <cofactor evidence="6">
        <name>[4Fe-4S] cluster</name>
        <dbReference type="ChEBI" id="CHEBI:49883"/>
    </cofactor>
    <text evidence="6">Binds 2 [4Fe-4S] clusters.</text>
</comment>
<dbReference type="EC" id="1.1.99.14" evidence="6"/>
<comment type="caution">
    <text evidence="8">The sequence shown here is derived from an EMBL/GenBank/DDBJ whole genome shotgun (WGS) entry which is preliminary data.</text>
</comment>
<keyword evidence="5 6" id="KW-0411">Iron-sulfur</keyword>
<evidence type="ECO:0000256" key="1">
    <source>
        <dbReference type="ARBA" id="ARBA00022485"/>
    </source>
</evidence>
<keyword evidence="2 6" id="KW-0479">Metal-binding</keyword>
<dbReference type="InterPro" id="IPR017900">
    <property type="entry name" value="4Fe4S_Fe_S_CS"/>
</dbReference>
<dbReference type="RefSeq" id="WP_185679616.1">
    <property type="nucleotide sequence ID" value="NZ_JACLAX010000010.1"/>
</dbReference>
<dbReference type="GO" id="GO:0051539">
    <property type="term" value="F:4 iron, 4 sulfur cluster binding"/>
    <property type="evidence" value="ECO:0007669"/>
    <property type="project" value="UniProtKB-UniRule"/>
</dbReference>
<organism evidence="8 9">
    <name type="scientific">Novosphingobium piscinae</name>
    <dbReference type="NCBI Taxonomy" id="1507448"/>
    <lineage>
        <taxon>Bacteria</taxon>
        <taxon>Pseudomonadati</taxon>
        <taxon>Pseudomonadota</taxon>
        <taxon>Alphaproteobacteria</taxon>
        <taxon>Sphingomonadales</taxon>
        <taxon>Sphingomonadaceae</taxon>
        <taxon>Novosphingobium</taxon>
    </lineage>
</organism>
<keyword evidence="8" id="KW-0560">Oxidoreductase</keyword>
<evidence type="ECO:0000256" key="4">
    <source>
        <dbReference type="ARBA" id="ARBA00023004"/>
    </source>
</evidence>
<gene>
    <name evidence="8" type="primary">glcF</name>
    <name evidence="8" type="ORF">H7F53_11425</name>
</gene>
<evidence type="ECO:0000313" key="9">
    <source>
        <dbReference type="Proteomes" id="UP000551327"/>
    </source>
</evidence>
<keyword evidence="1 6" id="KW-0004">4Fe-4S</keyword>
<keyword evidence="4 6" id="KW-0408">Iron</keyword>
<dbReference type="InterPro" id="IPR017896">
    <property type="entry name" value="4Fe4S_Fe-S-bd"/>
</dbReference>
<dbReference type="SUPFAM" id="SSF54862">
    <property type="entry name" value="4Fe-4S ferredoxins"/>
    <property type="match status" value="1"/>
</dbReference>
<dbReference type="Pfam" id="PF02754">
    <property type="entry name" value="CCG"/>
    <property type="match status" value="2"/>
</dbReference>
<feature type="domain" description="4Fe-4S ferredoxin-type" evidence="7">
    <location>
        <begin position="63"/>
        <end position="92"/>
    </location>
</feature>
<dbReference type="PIRSF" id="PIRSF000139">
    <property type="entry name" value="Glc_ox_4Fe-4S"/>
    <property type="match status" value="1"/>
</dbReference>
<evidence type="ECO:0000313" key="8">
    <source>
        <dbReference type="EMBL" id="MBC2669754.1"/>
    </source>
</evidence>
<dbReference type="InterPro" id="IPR004017">
    <property type="entry name" value="Cys_rich_dom"/>
</dbReference>
<proteinExistence type="predicted"/>
<comment type="catalytic activity">
    <reaction evidence="6">
        <text>(R)-lactate + A = pyruvate + AH2</text>
        <dbReference type="Rhea" id="RHEA:15089"/>
        <dbReference type="ChEBI" id="CHEBI:13193"/>
        <dbReference type="ChEBI" id="CHEBI:15361"/>
        <dbReference type="ChEBI" id="CHEBI:16004"/>
        <dbReference type="ChEBI" id="CHEBI:17499"/>
    </reaction>
</comment>
<evidence type="ECO:0000256" key="6">
    <source>
        <dbReference type="PIRNR" id="PIRNR000139"/>
    </source>
</evidence>
<dbReference type="PROSITE" id="PS51379">
    <property type="entry name" value="4FE4S_FER_2"/>
    <property type="match status" value="2"/>
</dbReference>
<accession>A0A7X1FZA3</accession>
<sequence length="424" mass="44490">MSERPAGIDLDGAAARIRQCVHCGFCTATCPTYLVTGDELDSPRGRIWLIKDMLAAPDLAPSPRAVHHIDRCLSCLSCTTTCPSGVDYMHLVDAARAHIETRHRRPLGQRLLRAALPALLTRRRLFRLLLRAGRLARPLSRLLPAPLAAMIAMVPATLAAPGLAEQRQALAPAAPRRGRVILHLGCVQPVLRPAIDDAALRLLARHGIEVVITRQSACCGALDHHLGREPAAVAHARANIAAWEAAGPVDAIVITASGCGTVIKDYPALFAQDPDMAARAAAVSGKAVDIAEYLARLPALPSCLAPGVPVAWHSACSLQHGQQVKTAPRALLVAAGFDVRDPVEAHICCGSAGSYAILQPALSATLKARKQAALMATGARIVASSNIGCMGQIAADQLHTVHLVELLDWASGGPIPPGVAAANC</sequence>
<dbReference type="PANTHER" id="PTHR32479:SF17">
    <property type="entry name" value="GLYCOLATE OXIDASE IRON-SULFUR SUBUNIT"/>
    <property type="match status" value="1"/>
</dbReference>
<protein>
    <recommendedName>
        <fullName evidence="6">Glycolate oxidase iron-sulfur subunit</fullName>
        <ecNumber evidence="6">1.1.99.14</ecNumber>
    </recommendedName>
</protein>
<dbReference type="InterPro" id="IPR009051">
    <property type="entry name" value="Helical_ferredxn"/>
</dbReference>